<evidence type="ECO:0000256" key="2">
    <source>
        <dbReference type="SAM" id="MobiDB-lite"/>
    </source>
</evidence>
<keyword evidence="3" id="KW-0732">Signal</keyword>
<dbReference type="Pfam" id="PF11064">
    <property type="entry name" value="DUF2865"/>
    <property type="match status" value="1"/>
</dbReference>
<feature type="region of interest" description="Disordered" evidence="2">
    <location>
        <begin position="167"/>
        <end position="186"/>
    </location>
</feature>
<feature type="signal peptide" evidence="3">
    <location>
        <begin position="1"/>
        <end position="37"/>
    </location>
</feature>
<feature type="coiled-coil region" evidence="1">
    <location>
        <begin position="99"/>
        <end position="126"/>
    </location>
</feature>
<accession>A0AAU7X7A9</accession>
<evidence type="ECO:0000256" key="1">
    <source>
        <dbReference type="SAM" id="Coils"/>
    </source>
</evidence>
<feature type="chain" id="PRO_5043526502" evidence="3">
    <location>
        <begin position="38"/>
        <end position="476"/>
    </location>
</feature>
<dbReference type="AlphaFoldDB" id="A0AAU7X7A9"/>
<evidence type="ECO:0000313" key="4">
    <source>
        <dbReference type="EMBL" id="XBY42777.1"/>
    </source>
</evidence>
<dbReference type="KEGG" id="mflg:ABS361_11650"/>
<evidence type="ECO:0000256" key="3">
    <source>
        <dbReference type="SAM" id="SignalP"/>
    </source>
</evidence>
<feature type="compositionally biased region" description="Basic and acidic residues" evidence="2">
    <location>
        <begin position="385"/>
        <end position="399"/>
    </location>
</feature>
<reference evidence="4" key="1">
    <citation type="submission" date="2024-06" db="EMBL/GenBank/DDBJ databases">
        <title>Methylostella associata gen. nov., sp. nov., a novel Ancalomicrobiaceae-affiliated facultatively methylotrophic bacteria that feed on methanotrophs of the genus Methylococcus.</title>
        <authorList>
            <person name="Saltykova V."/>
            <person name="Danilova O.V."/>
            <person name="Oshkin I.Y."/>
            <person name="Belova S.E."/>
            <person name="Pimenov N.V."/>
            <person name="Dedysh S.N."/>
        </authorList>
    </citation>
    <scope>NUCLEOTIDE SEQUENCE</scope>
    <source>
        <strain evidence="4">S20</strain>
    </source>
</reference>
<keyword evidence="1" id="KW-0175">Coiled coil</keyword>
<proteinExistence type="predicted"/>
<gene>
    <name evidence="4" type="ORF">ABS361_11650</name>
</gene>
<protein>
    <submittedName>
        <fullName evidence="4">DUF2865 domain-containing protein</fullName>
    </submittedName>
</protein>
<feature type="region of interest" description="Disordered" evidence="2">
    <location>
        <begin position="378"/>
        <end position="476"/>
    </location>
</feature>
<feature type="compositionally biased region" description="Low complexity" evidence="2">
    <location>
        <begin position="433"/>
        <end position="457"/>
    </location>
</feature>
<dbReference type="EMBL" id="CP158568">
    <property type="protein sequence ID" value="XBY42777.1"/>
    <property type="molecule type" value="Genomic_DNA"/>
</dbReference>
<organism evidence="4">
    <name type="scientific">Methyloraptor flagellatus</name>
    <dbReference type="NCBI Taxonomy" id="3162530"/>
    <lineage>
        <taxon>Bacteria</taxon>
        <taxon>Pseudomonadati</taxon>
        <taxon>Pseudomonadota</taxon>
        <taxon>Alphaproteobacteria</taxon>
        <taxon>Hyphomicrobiales</taxon>
        <taxon>Ancalomicrobiaceae</taxon>
        <taxon>Methyloraptor</taxon>
    </lineage>
</organism>
<dbReference type="InterPro" id="IPR021293">
    <property type="entry name" value="DUF2865"/>
</dbReference>
<dbReference type="RefSeq" id="WP_407047879.1">
    <property type="nucleotide sequence ID" value="NZ_CP158568.1"/>
</dbReference>
<sequence>MRANAARSDTRAAGRTLRCTVVRAGALLVALAAPAMAIEPEACNALRGRLAALDKAGTSEASQWGEAIQKQREAFERGRAQYERYCSPSLFGGGPDPRCPAITQRNAEMQRNLAQLEKRYQRMGAAGPRAERLNVLASLKAYGCTDPRQAPVDQRQAADTRGTVTARWGADNGAPLSAGGPTTRPAPAGRYAVPGGTSDGRTIVLQGPNGPTLYREDNGRLIPLGPAAVASAAPQASQPTGLFGALFGSANDATPPGVATRSEATLAEPSTDMPEGELPSEGGAYRTLCVRTCDGYYFPISYATSRARFATDARVCQAMCPGTETRLFVHRNPGEDSEQAISADGEGIPYTRLPNAMRYRREVVSGCACGRADPTLLPASIDSDPTVKRRSVEVGDLRPELPLPRPRPRADDDPDTEWNRANGFVPRAIDPTPVEAAAPPGPYPEAGGAAPANASVGAGSGPRKVRVVGPKYFAGQ</sequence>
<feature type="region of interest" description="Disordered" evidence="2">
    <location>
        <begin position="254"/>
        <end position="279"/>
    </location>
</feature>
<name>A0AAU7X7A9_9HYPH</name>